<protein>
    <submittedName>
        <fullName evidence="1">Uncharacterized protein</fullName>
    </submittedName>
</protein>
<sequence>MESLGSKWSPVELAKFSAESWKWLAEAMKGIRSLRVSCGNYLWDGEGEQPVRDDIIEVATDVLLNIMGGVPSGVEAPLVIPLSRGLLQLAWYSEIRGLELEFVNESEIAWLTSEKSPDEVIGYKIECGRIAINEYGKICRMITWLGGREKMNETDIG</sequence>
<proteinExistence type="predicted"/>
<accession>A0A0F9U9C8</accession>
<reference evidence="1" key="1">
    <citation type="journal article" date="2015" name="Nature">
        <title>Complex archaea that bridge the gap between prokaryotes and eukaryotes.</title>
        <authorList>
            <person name="Spang A."/>
            <person name="Saw J.H."/>
            <person name="Jorgensen S.L."/>
            <person name="Zaremba-Niedzwiedzka K."/>
            <person name="Martijn J."/>
            <person name="Lind A.E."/>
            <person name="van Eijk R."/>
            <person name="Schleper C."/>
            <person name="Guy L."/>
            <person name="Ettema T.J."/>
        </authorList>
    </citation>
    <scope>NUCLEOTIDE SEQUENCE</scope>
</reference>
<name>A0A0F9U9C8_9ZZZZ</name>
<dbReference type="AlphaFoldDB" id="A0A0F9U9C8"/>
<gene>
    <name evidence="1" type="ORF">LCGC14_0236430</name>
</gene>
<dbReference type="EMBL" id="LAZR01000116">
    <property type="protein sequence ID" value="KKN89795.1"/>
    <property type="molecule type" value="Genomic_DNA"/>
</dbReference>
<evidence type="ECO:0000313" key="1">
    <source>
        <dbReference type="EMBL" id="KKN89795.1"/>
    </source>
</evidence>
<comment type="caution">
    <text evidence="1">The sequence shown here is derived from an EMBL/GenBank/DDBJ whole genome shotgun (WGS) entry which is preliminary data.</text>
</comment>
<organism evidence="1">
    <name type="scientific">marine sediment metagenome</name>
    <dbReference type="NCBI Taxonomy" id="412755"/>
    <lineage>
        <taxon>unclassified sequences</taxon>
        <taxon>metagenomes</taxon>
        <taxon>ecological metagenomes</taxon>
    </lineage>
</organism>